<evidence type="ECO:0000313" key="12">
    <source>
        <dbReference type="Proteomes" id="UP000504636"/>
    </source>
</evidence>
<dbReference type="Pfam" id="PF05064">
    <property type="entry name" value="Nsp1_C"/>
    <property type="match status" value="1"/>
</dbReference>
<evidence type="ECO:0000256" key="8">
    <source>
        <dbReference type="ARBA" id="ARBA00023242"/>
    </source>
</evidence>
<reference evidence="11 13" key="1">
    <citation type="journal article" date="2020" name="Stud. Mycol.">
        <title>101 Dothideomycetes genomes: a test case for predicting lifestyles and emergence of pathogens.</title>
        <authorList>
            <person name="Haridas S."/>
            <person name="Albert R."/>
            <person name="Binder M."/>
            <person name="Bloem J."/>
            <person name="Labutti K."/>
            <person name="Salamov A."/>
            <person name="Andreopoulos B."/>
            <person name="Baker S."/>
            <person name="Barry K."/>
            <person name="Bills G."/>
            <person name="Bluhm B."/>
            <person name="Cannon C."/>
            <person name="Castanera R."/>
            <person name="Culley D."/>
            <person name="Daum C."/>
            <person name="Ezra D."/>
            <person name="Gonzalez J."/>
            <person name="Henrissat B."/>
            <person name="Kuo A."/>
            <person name="Liang C."/>
            <person name="Lipzen A."/>
            <person name="Lutzoni F."/>
            <person name="Magnuson J."/>
            <person name="Mondo S."/>
            <person name="Nolan M."/>
            <person name="Ohm R."/>
            <person name="Pangilinan J."/>
            <person name="Park H.-J."/>
            <person name="Ramirez L."/>
            <person name="Alfaro M."/>
            <person name="Sun H."/>
            <person name="Tritt A."/>
            <person name="Yoshinaga Y."/>
            <person name="Zwiers L.-H."/>
            <person name="Turgeon B."/>
            <person name="Goodwin S."/>
            <person name="Spatafora J."/>
            <person name="Crous P."/>
            <person name="Grigoriev I."/>
        </authorList>
    </citation>
    <scope>NUCLEOTIDE SEQUENCE</scope>
    <source>
        <strain evidence="11 13">CBS 304.34</strain>
    </source>
</reference>
<dbReference type="AlphaFoldDB" id="A0A6A6YX89"/>
<keyword evidence="8" id="KW-0539">Nucleus</keyword>
<reference evidence="13" key="2">
    <citation type="submission" date="2020-04" db="EMBL/GenBank/DDBJ databases">
        <authorList>
            <consortium name="NCBI Genome Project"/>
        </authorList>
    </citation>
    <scope>NUCLEOTIDE SEQUENCE</scope>
    <source>
        <strain evidence="13">CBS 304.34</strain>
    </source>
</reference>
<dbReference type="Gene3D" id="1.20.5.170">
    <property type="match status" value="1"/>
</dbReference>
<feature type="coiled-coil region" evidence="9">
    <location>
        <begin position="104"/>
        <end position="138"/>
    </location>
</feature>
<dbReference type="GO" id="GO:0017056">
    <property type="term" value="F:structural constituent of nuclear pore"/>
    <property type="evidence" value="ECO:0007669"/>
    <property type="project" value="InterPro"/>
</dbReference>
<dbReference type="GO" id="GO:0006405">
    <property type="term" value="P:RNA export from nucleus"/>
    <property type="evidence" value="ECO:0007669"/>
    <property type="project" value="TreeGrafter"/>
</dbReference>
<comment type="subcellular location">
    <subcellularLocation>
        <location evidence="1">Nucleus</location>
        <location evidence="1">Nuclear pore complex</location>
    </subcellularLocation>
</comment>
<name>A0A6A6YX89_9PEZI</name>
<keyword evidence="9" id="KW-0175">Coiled coil</keyword>
<accession>A0A6A6YX89</accession>
<dbReference type="GO" id="GO:0006606">
    <property type="term" value="P:protein import into nucleus"/>
    <property type="evidence" value="ECO:0007669"/>
    <property type="project" value="TreeGrafter"/>
</dbReference>
<keyword evidence="7" id="KW-0906">Nuclear pore complex</keyword>
<dbReference type="OrthoDB" id="344345at2759"/>
<evidence type="ECO:0000256" key="6">
    <source>
        <dbReference type="ARBA" id="ARBA00023010"/>
    </source>
</evidence>
<evidence type="ECO:0000256" key="4">
    <source>
        <dbReference type="ARBA" id="ARBA00022816"/>
    </source>
</evidence>
<evidence type="ECO:0000256" key="2">
    <source>
        <dbReference type="ARBA" id="ARBA00005911"/>
    </source>
</evidence>
<dbReference type="GO" id="GO:0044613">
    <property type="term" value="C:nuclear pore central transport channel"/>
    <property type="evidence" value="ECO:0007669"/>
    <property type="project" value="TreeGrafter"/>
</dbReference>
<evidence type="ECO:0000313" key="13">
    <source>
        <dbReference type="RefSeq" id="XP_033580103.1"/>
    </source>
</evidence>
<comment type="similarity">
    <text evidence="2">Belongs to the nucleoporin NSP1/NUP62 family.</text>
</comment>
<dbReference type="PANTHER" id="PTHR12084">
    <property type="entry name" value="NUCLEAR PORE GLYCOPROTEIN P62-RELATED"/>
    <property type="match status" value="1"/>
</dbReference>
<dbReference type="InterPro" id="IPR026010">
    <property type="entry name" value="NSP1/NUP62"/>
</dbReference>
<keyword evidence="3" id="KW-0813">Transport</keyword>
<feature type="domain" description="Nucleoporin NSP1-like C-terminal" evidence="10">
    <location>
        <begin position="1"/>
        <end position="90"/>
    </location>
</feature>
<evidence type="ECO:0000313" key="11">
    <source>
        <dbReference type="EMBL" id="KAF2813139.1"/>
    </source>
</evidence>
<dbReference type="InterPro" id="IPR007758">
    <property type="entry name" value="Nucleoporin_NSP1_C"/>
</dbReference>
<dbReference type="GO" id="GO:0051028">
    <property type="term" value="P:mRNA transport"/>
    <property type="evidence" value="ECO:0007669"/>
    <property type="project" value="UniProtKB-KW"/>
</dbReference>
<dbReference type="PANTHER" id="PTHR12084:SF0">
    <property type="entry name" value="NUCLEAR PORE GLYCOPROTEIN P62"/>
    <property type="match status" value="1"/>
</dbReference>
<dbReference type="RefSeq" id="XP_033580103.1">
    <property type="nucleotide sequence ID" value="XM_033715278.1"/>
</dbReference>
<keyword evidence="6" id="KW-0811">Translocation</keyword>
<dbReference type="EMBL" id="MU003696">
    <property type="protein sequence ID" value="KAF2813139.1"/>
    <property type="molecule type" value="Genomic_DNA"/>
</dbReference>
<evidence type="ECO:0000256" key="9">
    <source>
        <dbReference type="SAM" id="Coils"/>
    </source>
</evidence>
<evidence type="ECO:0000256" key="3">
    <source>
        <dbReference type="ARBA" id="ARBA00022448"/>
    </source>
</evidence>
<keyword evidence="4" id="KW-0509">mRNA transport</keyword>
<dbReference type="GeneID" id="54456171"/>
<evidence type="ECO:0000259" key="10">
    <source>
        <dbReference type="Pfam" id="PF05064"/>
    </source>
</evidence>
<gene>
    <name evidence="11 13" type="ORF">BDZ99DRAFT_382476</name>
</gene>
<reference evidence="13" key="3">
    <citation type="submission" date="2025-04" db="UniProtKB">
        <authorList>
            <consortium name="RefSeq"/>
        </authorList>
    </citation>
    <scope>IDENTIFICATION</scope>
    <source>
        <strain evidence="13">CBS 304.34</strain>
    </source>
</reference>
<proteinExistence type="inferred from homology"/>
<organism evidence="11">
    <name type="scientific">Mytilinidion resinicola</name>
    <dbReference type="NCBI Taxonomy" id="574789"/>
    <lineage>
        <taxon>Eukaryota</taxon>
        <taxon>Fungi</taxon>
        <taxon>Dikarya</taxon>
        <taxon>Ascomycota</taxon>
        <taxon>Pezizomycotina</taxon>
        <taxon>Dothideomycetes</taxon>
        <taxon>Pleosporomycetidae</taxon>
        <taxon>Mytilinidiales</taxon>
        <taxon>Mytilinidiaceae</taxon>
        <taxon>Mytilinidion</taxon>
    </lineage>
</organism>
<sequence length="220" mass="24607">MDEIITRWASDLSKYQKEFQTQAQRVAGWDQTILENSNKINKLWYATHAADKDAGEIERQLTNVESAQDELGGWLDKFEAEIDEMMEGQVRGGKNDLQGPDQERENTYKLAEKLSDRLNELNKDLTEMIEEVNGVSQTLSKTTKPDDPLSAVVKVLNSHLAQLQIIDTGATELQAKIANAQKEQQRLGGANGWSGLGSDPAEDFYRSFRGGRTERFGGVS</sequence>
<evidence type="ECO:0000256" key="1">
    <source>
        <dbReference type="ARBA" id="ARBA00004567"/>
    </source>
</evidence>
<evidence type="ECO:0000256" key="7">
    <source>
        <dbReference type="ARBA" id="ARBA00023132"/>
    </source>
</evidence>
<protein>
    <recommendedName>
        <fullName evidence="10">Nucleoporin NSP1-like C-terminal domain-containing protein</fullName>
    </recommendedName>
</protein>
<keyword evidence="5" id="KW-0653">Protein transport</keyword>
<evidence type="ECO:0000256" key="5">
    <source>
        <dbReference type="ARBA" id="ARBA00022927"/>
    </source>
</evidence>
<dbReference type="Proteomes" id="UP000504636">
    <property type="component" value="Unplaced"/>
</dbReference>
<keyword evidence="12" id="KW-1185">Reference proteome</keyword>
<dbReference type="GO" id="GO:0005543">
    <property type="term" value="F:phospholipid binding"/>
    <property type="evidence" value="ECO:0007669"/>
    <property type="project" value="TreeGrafter"/>
</dbReference>